<evidence type="ECO:0000313" key="4">
    <source>
        <dbReference type="Proteomes" id="UP001209654"/>
    </source>
</evidence>
<organism evidence="3 4">
    <name type="scientific">Arthrobacter mangrovi</name>
    <dbReference type="NCBI Taxonomy" id="2966350"/>
    <lineage>
        <taxon>Bacteria</taxon>
        <taxon>Bacillati</taxon>
        <taxon>Actinomycetota</taxon>
        <taxon>Actinomycetes</taxon>
        <taxon>Micrococcales</taxon>
        <taxon>Micrococcaceae</taxon>
        <taxon>Arthrobacter</taxon>
    </lineage>
</organism>
<name>A0ABQ5MUG9_9MICC</name>
<feature type="transmembrane region" description="Helical" evidence="2">
    <location>
        <begin position="7"/>
        <end position="25"/>
    </location>
</feature>
<sequence length="105" mass="11687">MVAFWKFTALRLGIVVLVFIIGLFLQLGIVYSAIVAVVIAWCVTYLFFRKMRDAASASLQHRFSGKAAPLRTSTEISDAMAEDEAVDRHSQLGVDADRKPRPTKD</sequence>
<keyword evidence="2" id="KW-0812">Transmembrane</keyword>
<feature type="region of interest" description="Disordered" evidence="1">
    <location>
        <begin position="81"/>
        <end position="105"/>
    </location>
</feature>
<reference evidence="3 4" key="1">
    <citation type="journal article" date="2023" name="Int. J. Syst. Evol. Microbiol.">
        <title>Arthrobacter mangrovi sp. nov., an actinobacterium isolated from the rhizosphere of a mangrove.</title>
        <authorList>
            <person name="Hamada M."/>
            <person name="Saitou S."/>
            <person name="Enomoto N."/>
            <person name="Nanri K."/>
            <person name="Hidaka K."/>
            <person name="Miura T."/>
            <person name="Tamura T."/>
        </authorList>
    </citation>
    <scope>NUCLEOTIDE SEQUENCE [LARGE SCALE GENOMIC DNA]</scope>
    <source>
        <strain evidence="3 4">NBRC 112813</strain>
    </source>
</reference>
<evidence type="ECO:0000313" key="3">
    <source>
        <dbReference type="EMBL" id="GLB67639.1"/>
    </source>
</evidence>
<feature type="compositionally biased region" description="Basic and acidic residues" evidence="1">
    <location>
        <begin position="86"/>
        <end position="105"/>
    </location>
</feature>
<evidence type="ECO:0000256" key="2">
    <source>
        <dbReference type="SAM" id="Phobius"/>
    </source>
</evidence>
<accession>A0ABQ5MUG9</accession>
<comment type="caution">
    <text evidence="3">The sequence shown here is derived from an EMBL/GenBank/DDBJ whole genome shotgun (WGS) entry which is preliminary data.</text>
</comment>
<keyword evidence="4" id="KW-1185">Reference proteome</keyword>
<gene>
    <name evidence="3" type="ORF">AHIS1636_20790</name>
</gene>
<keyword evidence="2" id="KW-0472">Membrane</keyword>
<protein>
    <recommendedName>
        <fullName evidence="5">DUF4229 domain-containing protein</fullName>
    </recommendedName>
</protein>
<evidence type="ECO:0000256" key="1">
    <source>
        <dbReference type="SAM" id="MobiDB-lite"/>
    </source>
</evidence>
<dbReference type="InterPro" id="IPR025323">
    <property type="entry name" value="DUF4229"/>
</dbReference>
<feature type="transmembrane region" description="Helical" evidence="2">
    <location>
        <begin position="31"/>
        <end position="48"/>
    </location>
</feature>
<dbReference type="Proteomes" id="UP001209654">
    <property type="component" value="Unassembled WGS sequence"/>
</dbReference>
<evidence type="ECO:0008006" key="5">
    <source>
        <dbReference type="Google" id="ProtNLM"/>
    </source>
</evidence>
<dbReference type="Pfam" id="PF14012">
    <property type="entry name" value="DUF4229"/>
    <property type="match status" value="1"/>
</dbReference>
<dbReference type="EMBL" id="BRVS01000008">
    <property type="protein sequence ID" value="GLB67639.1"/>
    <property type="molecule type" value="Genomic_DNA"/>
</dbReference>
<proteinExistence type="predicted"/>
<keyword evidence="2" id="KW-1133">Transmembrane helix</keyword>